<accession>A0A7R9CLR1</accession>
<protein>
    <submittedName>
        <fullName evidence="2">Uncharacterized protein</fullName>
    </submittedName>
</protein>
<sequence length="103" mass="11939">MSSLGTNMRGSVHEQLEKARRLEVVSLARFLQDIQEWLAFAIHYYNFITYCKMVSLVLILLLSKAEYRKPNHDVTSTFRGSVVKDFANFWVDIVADISQPNKK</sequence>
<dbReference type="EMBL" id="OD000521">
    <property type="protein sequence ID" value="CAD7397993.1"/>
    <property type="molecule type" value="Genomic_DNA"/>
</dbReference>
<keyword evidence="1" id="KW-0812">Transmembrane</keyword>
<keyword evidence="1" id="KW-1133">Transmembrane helix</keyword>
<organism evidence="2">
    <name type="scientific">Timema poppense</name>
    <name type="common">Walking stick</name>
    <dbReference type="NCBI Taxonomy" id="170557"/>
    <lineage>
        <taxon>Eukaryota</taxon>
        <taxon>Metazoa</taxon>
        <taxon>Ecdysozoa</taxon>
        <taxon>Arthropoda</taxon>
        <taxon>Hexapoda</taxon>
        <taxon>Insecta</taxon>
        <taxon>Pterygota</taxon>
        <taxon>Neoptera</taxon>
        <taxon>Polyneoptera</taxon>
        <taxon>Phasmatodea</taxon>
        <taxon>Timematodea</taxon>
        <taxon>Timematoidea</taxon>
        <taxon>Timematidae</taxon>
        <taxon>Timema</taxon>
    </lineage>
</organism>
<name>A0A7R9CLR1_TIMPO</name>
<gene>
    <name evidence="2" type="ORF">TPSB3V08_LOCUS1454</name>
</gene>
<dbReference type="AlphaFoldDB" id="A0A7R9CLR1"/>
<evidence type="ECO:0000313" key="2">
    <source>
        <dbReference type="EMBL" id="CAD7397993.1"/>
    </source>
</evidence>
<reference evidence="2" key="1">
    <citation type="submission" date="2020-11" db="EMBL/GenBank/DDBJ databases">
        <authorList>
            <person name="Tran Van P."/>
        </authorList>
    </citation>
    <scope>NUCLEOTIDE SEQUENCE</scope>
</reference>
<keyword evidence="1" id="KW-0472">Membrane</keyword>
<feature type="transmembrane region" description="Helical" evidence="1">
    <location>
        <begin position="37"/>
        <end position="62"/>
    </location>
</feature>
<evidence type="ECO:0000256" key="1">
    <source>
        <dbReference type="SAM" id="Phobius"/>
    </source>
</evidence>
<proteinExistence type="predicted"/>